<evidence type="ECO:0000313" key="4">
    <source>
        <dbReference type="Proteomes" id="UP001322664"/>
    </source>
</evidence>
<dbReference type="InterPro" id="IPR011050">
    <property type="entry name" value="Pectin_lyase_fold/virulence"/>
</dbReference>
<evidence type="ECO:0000313" key="3">
    <source>
        <dbReference type="EMBL" id="WPK11036.1"/>
    </source>
</evidence>
<name>A0ABZ0RV06_9BACI</name>
<keyword evidence="1" id="KW-0677">Repeat</keyword>
<dbReference type="SUPFAM" id="SSF51126">
    <property type="entry name" value="Pectin lyase-like"/>
    <property type="match status" value="3"/>
</dbReference>
<protein>
    <submittedName>
        <fullName evidence="3">Right-handed parallel beta-helix repeat-containing protein</fullName>
    </submittedName>
</protein>
<proteinExistence type="predicted"/>
<dbReference type="InterPro" id="IPR012334">
    <property type="entry name" value="Pectin_lyas_fold"/>
</dbReference>
<keyword evidence="4" id="KW-1185">Reference proteome</keyword>
<dbReference type="Pfam" id="PF13229">
    <property type="entry name" value="Beta_helix"/>
    <property type="match status" value="2"/>
</dbReference>
<dbReference type="EMBL" id="CP137624">
    <property type="protein sequence ID" value="WPK11036.1"/>
    <property type="molecule type" value="Genomic_DNA"/>
</dbReference>
<dbReference type="RefSeq" id="WP_319836136.1">
    <property type="nucleotide sequence ID" value="NZ_CP137624.1"/>
</dbReference>
<dbReference type="InterPro" id="IPR039448">
    <property type="entry name" value="Beta_helix"/>
</dbReference>
<evidence type="ECO:0000259" key="2">
    <source>
        <dbReference type="Pfam" id="PF13229"/>
    </source>
</evidence>
<dbReference type="PANTHER" id="PTHR22990">
    <property type="entry name" value="F-BOX ONLY PROTEIN"/>
    <property type="match status" value="1"/>
</dbReference>
<evidence type="ECO:0000256" key="1">
    <source>
        <dbReference type="ARBA" id="ARBA00022737"/>
    </source>
</evidence>
<organism evidence="3 4">
    <name type="scientific">Lysinibacillus louembei</name>
    <dbReference type="NCBI Taxonomy" id="1470088"/>
    <lineage>
        <taxon>Bacteria</taxon>
        <taxon>Bacillati</taxon>
        <taxon>Bacillota</taxon>
        <taxon>Bacilli</taxon>
        <taxon>Bacillales</taxon>
        <taxon>Bacillaceae</taxon>
        <taxon>Lysinibacillus</taxon>
    </lineage>
</organism>
<feature type="domain" description="Right handed beta helix" evidence="2">
    <location>
        <begin position="141"/>
        <end position="274"/>
    </location>
</feature>
<dbReference type="PANTHER" id="PTHR22990:SF15">
    <property type="entry name" value="F-BOX ONLY PROTEIN 10"/>
    <property type="match status" value="1"/>
</dbReference>
<gene>
    <name evidence="3" type="ORF">R6U77_14225</name>
</gene>
<reference evidence="3 4" key="1">
    <citation type="submission" date="2023-09" db="EMBL/GenBank/DDBJ databases">
        <authorList>
            <person name="Page C.A."/>
            <person name="Perez-Diaz I.M."/>
        </authorList>
    </citation>
    <scope>NUCLEOTIDE SEQUENCE [LARGE SCALE GENOMIC DNA]</scope>
    <source>
        <strain evidence="3 4">Ll15</strain>
    </source>
</reference>
<feature type="domain" description="Right handed beta helix" evidence="2">
    <location>
        <begin position="285"/>
        <end position="407"/>
    </location>
</feature>
<sequence>MLHKVSASKFSFYQTLSAALKRAQHNDCLQLMPGQYHMPLFFQQSLRLKGKKATITGSITVPKGVIVHFEHITFQQNSQILIEGTALFHQCHFIETETITANCGQLKMTACTITNAPISITNNSDAMLNNCHFSTCHTSSIIMTRAQIELVDCHFEDALHAVVLKEHAKANIIQCHFTKQRHIQLLVQNNSELFIRDSTIENGYTSALRGEMHCRIKLQNTLIQHHLMTQIILQCCALHIEKCKIQHGRKCGLQLVQYAEATIDQCYFLQNHDAHIDSAIQCALFMTNSTLHGPTKIGIQLQEKSVAHFSNTIFKHQQEIQLLLSESAYASIEQCTFCTGQQGIVVQQRSYCTLLDSTVSNHQQAAIAIYDSEFIALNNQIIRNNGYGLTAQHEAAVMLENNRFSDNELSHIMATEKTNITINKSKFIRGKGMYIADSSLLYMTESAIYDGNDAQITGNNSTKIYIVESKLYNGRCEAIKASNNCFIHIMRSTISAHPLQQIVMNHSSLVLLDSLVEKGLQNAIALSNYCDARIEKCQILQHRDTQLIATLYSAITLLNTQLTGGHTVNVDISHHSKATIEHCTFTNNKQAPNAQATQFSEMSIEQSTMNNYLQIDEKKERGC</sequence>
<dbReference type="Gene3D" id="2.160.20.10">
    <property type="entry name" value="Single-stranded right-handed beta-helix, Pectin lyase-like"/>
    <property type="match status" value="2"/>
</dbReference>
<dbReference type="Proteomes" id="UP001322664">
    <property type="component" value="Chromosome"/>
</dbReference>
<accession>A0ABZ0RV06</accession>
<dbReference type="InterPro" id="IPR051550">
    <property type="entry name" value="SCF-Subunits/Alg-Epimerases"/>
</dbReference>